<dbReference type="Proteomes" id="UP000326532">
    <property type="component" value="Unassembled WGS sequence"/>
</dbReference>
<dbReference type="GO" id="GO:0022857">
    <property type="term" value="F:transmembrane transporter activity"/>
    <property type="evidence" value="ECO:0007669"/>
    <property type="project" value="InterPro"/>
</dbReference>
<evidence type="ECO:0000256" key="4">
    <source>
        <dbReference type="ARBA" id="ARBA00022989"/>
    </source>
</evidence>
<accession>A0A5N6DVX3</accession>
<gene>
    <name evidence="7" type="ORF">BDV34DRAFT_232517</name>
</gene>
<feature type="transmembrane region" description="Helical" evidence="6">
    <location>
        <begin position="321"/>
        <end position="344"/>
    </location>
</feature>
<keyword evidence="5 6" id="KW-0472">Membrane</keyword>
<keyword evidence="4 6" id="KW-1133">Transmembrane helix</keyword>
<name>A0A5N6DVX3_ASPPA</name>
<dbReference type="VEuPathDB" id="FungiDB:BDV34DRAFT_232517"/>
<evidence type="ECO:0000313" key="7">
    <source>
        <dbReference type="EMBL" id="KAB8209239.1"/>
    </source>
</evidence>
<evidence type="ECO:0000256" key="6">
    <source>
        <dbReference type="SAM" id="Phobius"/>
    </source>
</evidence>
<keyword evidence="3 6" id="KW-0812">Transmembrane</keyword>
<dbReference type="PIRSF" id="PIRSF006060">
    <property type="entry name" value="AA_transporter"/>
    <property type="match status" value="1"/>
</dbReference>
<evidence type="ECO:0000256" key="5">
    <source>
        <dbReference type="ARBA" id="ARBA00023136"/>
    </source>
</evidence>
<feature type="transmembrane region" description="Helical" evidence="6">
    <location>
        <begin position="390"/>
        <end position="414"/>
    </location>
</feature>
<dbReference type="AlphaFoldDB" id="A0A5N6DVX3"/>
<feature type="transmembrane region" description="Helical" evidence="6">
    <location>
        <begin position="261"/>
        <end position="283"/>
    </location>
</feature>
<dbReference type="GO" id="GO:0016020">
    <property type="term" value="C:membrane"/>
    <property type="evidence" value="ECO:0007669"/>
    <property type="project" value="UniProtKB-SubCell"/>
</dbReference>
<feature type="transmembrane region" description="Helical" evidence="6">
    <location>
        <begin position="465"/>
        <end position="485"/>
    </location>
</feature>
<organism evidence="7 8">
    <name type="scientific">Aspergillus parasiticus</name>
    <dbReference type="NCBI Taxonomy" id="5067"/>
    <lineage>
        <taxon>Eukaryota</taxon>
        <taxon>Fungi</taxon>
        <taxon>Dikarya</taxon>
        <taxon>Ascomycota</taxon>
        <taxon>Pezizomycotina</taxon>
        <taxon>Eurotiomycetes</taxon>
        <taxon>Eurotiomycetidae</taxon>
        <taxon>Eurotiales</taxon>
        <taxon>Aspergillaceae</taxon>
        <taxon>Aspergillus</taxon>
        <taxon>Aspergillus subgen. Circumdati</taxon>
    </lineage>
</organism>
<evidence type="ECO:0000313" key="8">
    <source>
        <dbReference type="Proteomes" id="UP000326532"/>
    </source>
</evidence>
<keyword evidence="8" id="KW-1185">Reference proteome</keyword>
<feature type="transmembrane region" description="Helical" evidence="6">
    <location>
        <begin position="435"/>
        <end position="453"/>
    </location>
</feature>
<dbReference type="PANTHER" id="PTHR45649">
    <property type="entry name" value="AMINO-ACID PERMEASE BAT1"/>
    <property type="match status" value="1"/>
</dbReference>
<dbReference type="InterPro" id="IPR002293">
    <property type="entry name" value="AA/rel_permease1"/>
</dbReference>
<feature type="transmembrane region" description="Helical" evidence="6">
    <location>
        <begin position="109"/>
        <end position="132"/>
    </location>
</feature>
<evidence type="ECO:0000256" key="3">
    <source>
        <dbReference type="ARBA" id="ARBA00022692"/>
    </source>
</evidence>
<dbReference type="Pfam" id="PF13520">
    <property type="entry name" value="AA_permease_2"/>
    <property type="match status" value="1"/>
</dbReference>
<feature type="transmembrane region" description="Helical" evidence="6">
    <location>
        <begin position="364"/>
        <end position="384"/>
    </location>
</feature>
<feature type="transmembrane region" description="Helical" evidence="6">
    <location>
        <begin position="182"/>
        <end position="205"/>
    </location>
</feature>
<dbReference type="Gene3D" id="1.20.1740.10">
    <property type="entry name" value="Amino acid/polyamine transporter I"/>
    <property type="match status" value="1"/>
</dbReference>
<protein>
    <submittedName>
        <fullName evidence="7">Amino acid/polyamine transporter I</fullName>
    </submittedName>
</protein>
<evidence type="ECO:0000256" key="1">
    <source>
        <dbReference type="ARBA" id="ARBA00004141"/>
    </source>
</evidence>
<sequence>MESEMSPKAKAEYNLGDAEADQGIGQIDHVKHYGIWSCQRRPACANLWLYKSDNDLLLDYNWTNNSSVSFIGSLATAASLAELASMFPTAGGQYHFISKMAPLHIVKGLSWVVGWITTFGWIAVAASAPFLSGTMIQGLLVLNYDNYAFQRWHGTLIYWAILVISAIVNIQGSRVLPVVENLSLGFHVVAFIIVFVVICVVSPTKHVPEFVFVDTINNSGWGNNGIAWCVGMLSSCYVLVGYDAAIHLCEEMKDPRTDIPLAMVGAVLINGTMGFGFLVAILFCMGDLKSALDTTTGYPIIEIFYNITGNSRSATALCSTIVIMAGLASIPLLTSASRMVWVLARDKALPATTWLSKMDERRQIPTIAVAVTSFLLGLLGLINIGSTSAFNAIVSLAVFGLEISYLIPLCFLLYQRMVFPDSITPGPWSMGRYGIGVNVLSICFLVFTCIFLLFPPYQPLTAANMNYACLVFGSVCIFSGVYWLFKGRWVYEGPVLPDIENL</sequence>
<comment type="subcellular location">
    <subcellularLocation>
        <location evidence="1">Membrane</location>
        <topology evidence="1">Multi-pass membrane protein</topology>
    </subcellularLocation>
</comment>
<keyword evidence="2" id="KW-0813">Transport</keyword>
<dbReference type="PANTHER" id="PTHR45649:SF5">
    <property type="entry name" value="GABA TRANSPORTER (EUROFUNG)-RELATED"/>
    <property type="match status" value="1"/>
</dbReference>
<feature type="transmembrane region" description="Helical" evidence="6">
    <location>
        <begin position="152"/>
        <end position="170"/>
    </location>
</feature>
<dbReference type="OMA" id="MVATCVN"/>
<evidence type="ECO:0000256" key="2">
    <source>
        <dbReference type="ARBA" id="ARBA00022448"/>
    </source>
</evidence>
<reference evidence="7 8" key="1">
    <citation type="submission" date="2019-04" db="EMBL/GenBank/DDBJ databases">
        <title>Fungal friends and foes A comparative genomics study of 23 Aspergillus species from section Flavi.</title>
        <authorList>
            <consortium name="DOE Joint Genome Institute"/>
            <person name="Kjaerbolling I."/>
            <person name="Vesth T.C."/>
            <person name="Frisvad J.C."/>
            <person name="Nybo J.L."/>
            <person name="Theobald S."/>
            <person name="Kildgaard S."/>
            <person name="Petersen T.I."/>
            <person name="Kuo A."/>
            <person name="Sato A."/>
            <person name="Lyhne E.K."/>
            <person name="Kogle M.E."/>
            <person name="Wiebenga A."/>
            <person name="Kun R.S."/>
            <person name="Lubbers R.J."/>
            <person name="Makela M.R."/>
            <person name="Barry K."/>
            <person name="Chovatia M."/>
            <person name="Clum A."/>
            <person name="Daum C."/>
            <person name="Haridas S."/>
            <person name="He G."/>
            <person name="LaButti K."/>
            <person name="Lipzen A."/>
            <person name="Mondo S."/>
            <person name="Pangilinan J."/>
            <person name="Riley R."/>
            <person name="Salamov A."/>
            <person name="Simmons B.A."/>
            <person name="Magnuson J.K."/>
            <person name="Henrissat B."/>
            <person name="Mortensen U.H."/>
            <person name="Larsen T.O."/>
            <person name="De vries R.P."/>
            <person name="Grigoriev I.V."/>
            <person name="Machida M."/>
            <person name="Baker S.E."/>
            <person name="Andersen M.R."/>
        </authorList>
    </citation>
    <scope>NUCLEOTIDE SEQUENCE [LARGE SCALE GENOMIC DNA]</scope>
    <source>
        <strain evidence="7 8">CBS 117618</strain>
    </source>
</reference>
<proteinExistence type="predicted"/>
<dbReference type="EMBL" id="ML734947">
    <property type="protein sequence ID" value="KAB8209239.1"/>
    <property type="molecule type" value="Genomic_DNA"/>
</dbReference>
<feature type="transmembrane region" description="Helical" evidence="6">
    <location>
        <begin position="225"/>
        <end position="249"/>
    </location>
</feature>